<dbReference type="SUPFAM" id="SSF51045">
    <property type="entry name" value="WW domain"/>
    <property type="match status" value="1"/>
</dbReference>
<organism evidence="3 4">
    <name type="scientific">Dacryopinax primogenitus (strain DJM 731)</name>
    <name type="common">Brown rot fungus</name>
    <dbReference type="NCBI Taxonomy" id="1858805"/>
    <lineage>
        <taxon>Eukaryota</taxon>
        <taxon>Fungi</taxon>
        <taxon>Dikarya</taxon>
        <taxon>Basidiomycota</taxon>
        <taxon>Agaricomycotina</taxon>
        <taxon>Dacrymycetes</taxon>
        <taxon>Dacrymycetales</taxon>
        <taxon>Dacrymycetaceae</taxon>
        <taxon>Dacryopinax</taxon>
    </lineage>
</organism>
<evidence type="ECO:0000313" key="3">
    <source>
        <dbReference type="EMBL" id="EJU01389.1"/>
    </source>
</evidence>
<evidence type="ECO:0000256" key="1">
    <source>
        <dbReference type="SAM" id="MobiDB-lite"/>
    </source>
</evidence>
<keyword evidence="4" id="KW-1185">Reference proteome</keyword>
<feature type="compositionally biased region" description="Basic and acidic residues" evidence="1">
    <location>
        <begin position="1"/>
        <end position="40"/>
    </location>
</feature>
<dbReference type="SMART" id="SM00456">
    <property type="entry name" value="WW"/>
    <property type="match status" value="1"/>
</dbReference>
<dbReference type="AlphaFoldDB" id="M5FXY8"/>
<protein>
    <recommendedName>
        <fullName evidence="2">WW domain-containing protein</fullName>
    </recommendedName>
</protein>
<feature type="region of interest" description="Disordered" evidence="1">
    <location>
        <begin position="158"/>
        <end position="184"/>
    </location>
</feature>
<feature type="domain" description="WW" evidence="2">
    <location>
        <begin position="107"/>
        <end position="141"/>
    </location>
</feature>
<dbReference type="PROSITE" id="PS50020">
    <property type="entry name" value="WW_DOMAIN_2"/>
    <property type="match status" value="1"/>
</dbReference>
<dbReference type="Proteomes" id="UP000030653">
    <property type="component" value="Unassembled WGS sequence"/>
</dbReference>
<dbReference type="HOGENOM" id="CLU_061843_1_0_1"/>
<dbReference type="Gene3D" id="2.20.70.10">
    <property type="match status" value="1"/>
</dbReference>
<dbReference type="GeneID" id="63683623"/>
<evidence type="ECO:0000313" key="4">
    <source>
        <dbReference type="Proteomes" id="UP000030653"/>
    </source>
</evidence>
<dbReference type="PROSITE" id="PS01159">
    <property type="entry name" value="WW_DOMAIN_1"/>
    <property type="match status" value="1"/>
</dbReference>
<sequence length="316" mass="34969">MLAKRKAEENLEGDREEKKVALEPVEHEQLQTEDAEHAEAAEAPVEEDHDGDAGKQEEDEEEGEDTKTPDDPTLDEDDKEEGEAESSNDPSSAPADSSSAAPVPTPASVQNDWQAIYAAPYNAYYFYNVKTGETTWVNPLDPSAAAHVEAPSGHATVPAAHVHPSASPSSSTPAPTSTSSAANALNNPWAAPVQHSDSPGEGIDPLLYHLDSTLSSPALTSSHPGQYTSQARFNAHTGRFESDPTRRPEKMGEWERWRRMGQVYFDVNSWEKEVEERKEREEREGKEKKKPTKKDLERFAEAKKRKKLAKTAWLRN</sequence>
<evidence type="ECO:0000259" key="2">
    <source>
        <dbReference type="PROSITE" id="PS50020"/>
    </source>
</evidence>
<reference evidence="3 4" key="1">
    <citation type="journal article" date="2012" name="Science">
        <title>The Paleozoic origin of enzymatic lignin decomposition reconstructed from 31 fungal genomes.</title>
        <authorList>
            <person name="Floudas D."/>
            <person name="Binder M."/>
            <person name="Riley R."/>
            <person name="Barry K."/>
            <person name="Blanchette R.A."/>
            <person name="Henrissat B."/>
            <person name="Martinez A.T."/>
            <person name="Otillar R."/>
            <person name="Spatafora J.W."/>
            <person name="Yadav J.S."/>
            <person name="Aerts A."/>
            <person name="Benoit I."/>
            <person name="Boyd A."/>
            <person name="Carlson A."/>
            <person name="Copeland A."/>
            <person name="Coutinho P.M."/>
            <person name="de Vries R.P."/>
            <person name="Ferreira P."/>
            <person name="Findley K."/>
            <person name="Foster B."/>
            <person name="Gaskell J."/>
            <person name="Glotzer D."/>
            <person name="Gorecki P."/>
            <person name="Heitman J."/>
            <person name="Hesse C."/>
            <person name="Hori C."/>
            <person name="Igarashi K."/>
            <person name="Jurgens J.A."/>
            <person name="Kallen N."/>
            <person name="Kersten P."/>
            <person name="Kohler A."/>
            <person name="Kuees U."/>
            <person name="Kumar T.K.A."/>
            <person name="Kuo A."/>
            <person name="LaButti K."/>
            <person name="Larrondo L.F."/>
            <person name="Lindquist E."/>
            <person name="Ling A."/>
            <person name="Lombard V."/>
            <person name="Lucas S."/>
            <person name="Lundell T."/>
            <person name="Martin R."/>
            <person name="McLaughlin D.J."/>
            <person name="Morgenstern I."/>
            <person name="Morin E."/>
            <person name="Murat C."/>
            <person name="Nagy L.G."/>
            <person name="Nolan M."/>
            <person name="Ohm R.A."/>
            <person name="Patyshakuliyeva A."/>
            <person name="Rokas A."/>
            <person name="Ruiz-Duenas F.J."/>
            <person name="Sabat G."/>
            <person name="Salamov A."/>
            <person name="Samejima M."/>
            <person name="Schmutz J."/>
            <person name="Slot J.C."/>
            <person name="St John F."/>
            <person name="Stenlid J."/>
            <person name="Sun H."/>
            <person name="Sun S."/>
            <person name="Syed K."/>
            <person name="Tsang A."/>
            <person name="Wiebenga A."/>
            <person name="Young D."/>
            <person name="Pisabarro A."/>
            <person name="Eastwood D.C."/>
            <person name="Martin F."/>
            <person name="Cullen D."/>
            <person name="Grigoriev I.V."/>
            <person name="Hibbett D.S."/>
        </authorList>
    </citation>
    <scope>NUCLEOTIDE SEQUENCE [LARGE SCALE GENOMIC DNA]</scope>
    <source>
        <strain evidence="3 4">DJM-731 SS1</strain>
    </source>
</reference>
<feature type="compositionally biased region" description="Low complexity" evidence="1">
    <location>
        <begin position="87"/>
        <end position="107"/>
    </location>
</feature>
<feature type="compositionally biased region" description="Acidic residues" evidence="1">
    <location>
        <begin position="72"/>
        <end position="86"/>
    </location>
</feature>
<dbReference type="OrthoDB" id="2444812at2759"/>
<feature type="region of interest" description="Disordered" evidence="1">
    <location>
        <begin position="217"/>
        <end position="252"/>
    </location>
</feature>
<feature type="compositionally biased region" description="Polar residues" evidence="1">
    <location>
        <begin position="217"/>
        <end position="232"/>
    </location>
</feature>
<gene>
    <name evidence="3" type="ORF">DACRYDRAFT_107941</name>
</gene>
<feature type="region of interest" description="Disordered" evidence="1">
    <location>
        <begin position="1"/>
        <end position="107"/>
    </location>
</feature>
<feature type="compositionally biased region" description="Basic and acidic residues" evidence="1">
    <location>
        <begin position="271"/>
        <end position="302"/>
    </location>
</feature>
<dbReference type="OMA" id="DCQWDPN"/>
<feature type="region of interest" description="Disordered" evidence="1">
    <location>
        <begin position="271"/>
        <end position="303"/>
    </location>
</feature>
<dbReference type="RefSeq" id="XP_040628286.1">
    <property type="nucleotide sequence ID" value="XM_040768561.1"/>
</dbReference>
<dbReference type="EMBL" id="JH795864">
    <property type="protein sequence ID" value="EJU01389.1"/>
    <property type="molecule type" value="Genomic_DNA"/>
</dbReference>
<proteinExistence type="predicted"/>
<accession>M5FXY8</accession>
<name>M5FXY8_DACPD</name>
<feature type="compositionally biased region" description="Basic and acidic residues" evidence="1">
    <location>
        <begin position="238"/>
        <end position="252"/>
    </location>
</feature>
<dbReference type="InterPro" id="IPR001202">
    <property type="entry name" value="WW_dom"/>
</dbReference>
<feature type="compositionally biased region" description="Low complexity" evidence="1">
    <location>
        <begin position="164"/>
        <end position="184"/>
    </location>
</feature>
<dbReference type="Pfam" id="PF00397">
    <property type="entry name" value="WW"/>
    <property type="match status" value="1"/>
</dbReference>
<dbReference type="InterPro" id="IPR036020">
    <property type="entry name" value="WW_dom_sf"/>
</dbReference>